<sequence length="487" mass="56098">MWFIDNLSFIIYTFVIVSYAISILVIISIMILENRNPLKSLSWILVLLLLPMIGIALYIFFGQNLRKQKIINRKGLENHDYLLSVASEQTKDLSQFYGLNNHLLAEKERIMQLQLFNSNSVLTAGNKVQLLHNGRDKFNVMFEALRGAKKFIHLQYYIIEKDEIGKSLMELLVQKVREGVEVRVIVDDVGSWEFKDKDFKKLRAEGIEIYSFLTVRFPSFTSKLNYRNHRKIVIVDGLIGFLGGVNVADRYIHGSPVYGIWRDTHLKIEGDAVNTLQTIFSIDWYFVSQVELLDKKYYPAREPIGDKLVQISSSGPDTDWPGIMMGFFKLITTAKKYVYITTPYFMPNDSISMALKTAAMAGVDVRIIIPGKSDAYLTRLSSLSYLKEMMLANVKIYFYQKGFMHSKVMVSDDMVSSVGSANMDFRSFEQNFEVTAFVYNTAFALELKEQFNQDFADSKRLVLSEWKKRPLRQKAKESLARLFSPLL</sequence>
<evidence type="ECO:0000256" key="4">
    <source>
        <dbReference type="ARBA" id="ARBA00022679"/>
    </source>
</evidence>
<dbReference type="SUPFAM" id="SSF56024">
    <property type="entry name" value="Phospholipase D/nuclease"/>
    <property type="match status" value="2"/>
</dbReference>
<gene>
    <name evidence="15" type="ORF">SAMN06265379_103196</name>
</gene>
<dbReference type="Gene3D" id="3.30.870.10">
    <property type="entry name" value="Endonuclease Chain A"/>
    <property type="match status" value="2"/>
</dbReference>
<reference evidence="15 16" key="1">
    <citation type="submission" date="2017-05" db="EMBL/GenBank/DDBJ databases">
        <authorList>
            <person name="Varghese N."/>
            <person name="Submissions S."/>
        </authorList>
    </citation>
    <scope>NUCLEOTIDE SEQUENCE [LARGE SCALE GENOMIC DNA]</scope>
    <source>
        <strain evidence="15 16">DSM 27040</strain>
    </source>
</reference>
<keyword evidence="6" id="KW-0677">Repeat</keyword>
<dbReference type="InterPro" id="IPR001736">
    <property type="entry name" value="PLipase_D/transphosphatidylase"/>
</dbReference>
<dbReference type="CDD" id="cd09110">
    <property type="entry name" value="PLDc_CLS_1"/>
    <property type="match status" value="1"/>
</dbReference>
<feature type="domain" description="PLD phosphodiesterase" evidence="14">
    <location>
        <begin position="224"/>
        <end position="251"/>
    </location>
</feature>
<evidence type="ECO:0000256" key="12">
    <source>
        <dbReference type="HAMAP-Rule" id="MF_01916"/>
    </source>
</evidence>
<dbReference type="EMBL" id="FXTB01000003">
    <property type="protein sequence ID" value="SMO59458.1"/>
    <property type="molecule type" value="Genomic_DNA"/>
</dbReference>
<keyword evidence="11 12" id="KW-1208">Phospholipid metabolism</keyword>
<comment type="subcellular location">
    <subcellularLocation>
        <location evidence="1 12">Cell membrane</location>
        <topology evidence="1 12">Multi-pass membrane protein</topology>
    </subcellularLocation>
</comment>
<dbReference type="OrthoDB" id="9762009at2"/>
<evidence type="ECO:0000256" key="13">
    <source>
        <dbReference type="NCBIfam" id="TIGR04265"/>
    </source>
</evidence>
<evidence type="ECO:0000256" key="7">
    <source>
        <dbReference type="ARBA" id="ARBA00022989"/>
    </source>
</evidence>
<comment type="similarity">
    <text evidence="12">Belongs to the phospholipase D family. Cardiolipin synthase subfamily.</text>
</comment>
<dbReference type="InterPro" id="IPR025202">
    <property type="entry name" value="PLD-like_dom"/>
</dbReference>
<feature type="domain" description="PLD phosphodiesterase" evidence="14">
    <location>
        <begin position="400"/>
        <end position="427"/>
    </location>
</feature>
<proteinExistence type="inferred from homology"/>
<protein>
    <recommendedName>
        <fullName evidence="12 13">Cardiolipin synthase</fullName>
        <shortName evidence="12">CL synthase</shortName>
        <ecNumber evidence="12 13">2.7.8.-</ecNumber>
    </recommendedName>
</protein>
<evidence type="ECO:0000256" key="6">
    <source>
        <dbReference type="ARBA" id="ARBA00022737"/>
    </source>
</evidence>
<feature type="transmembrane region" description="Helical" evidence="12">
    <location>
        <begin position="43"/>
        <end position="61"/>
    </location>
</feature>
<name>A0A521CJ55_SACCC</name>
<feature type="active site" evidence="12">
    <location>
        <position position="407"/>
    </location>
</feature>
<evidence type="ECO:0000256" key="11">
    <source>
        <dbReference type="ARBA" id="ARBA00023264"/>
    </source>
</evidence>
<accession>A0A521CJ55</accession>
<dbReference type="PANTHER" id="PTHR21248:SF22">
    <property type="entry name" value="PHOSPHOLIPASE D"/>
    <property type="match status" value="1"/>
</dbReference>
<dbReference type="PANTHER" id="PTHR21248">
    <property type="entry name" value="CARDIOLIPIN SYNTHASE"/>
    <property type="match status" value="1"/>
</dbReference>
<keyword evidence="16" id="KW-1185">Reference proteome</keyword>
<dbReference type="GO" id="GO:0032049">
    <property type="term" value="P:cardiolipin biosynthetic process"/>
    <property type="evidence" value="ECO:0007669"/>
    <property type="project" value="UniProtKB-UniRule"/>
</dbReference>
<evidence type="ECO:0000256" key="1">
    <source>
        <dbReference type="ARBA" id="ARBA00004651"/>
    </source>
</evidence>
<organism evidence="15 16">
    <name type="scientific">Saccharicrinis carchari</name>
    <dbReference type="NCBI Taxonomy" id="1168039"/>
    <lineage>
        <taxon>Bacteria</taxon>
        <taxon>Pseudomonadati</taxon>
        <taxon>Bacteroidota</taxon>
        <taxon>Bacteroidia</taxon>
        <taxon>Marinilabiliales</taxon>
        <taxon>Marinilabiliaceae</taxon>
        <taxon>Saccharicrinis</taxon>
    </lineage>
</organism>
<keyword evidence="10 12" id="KW-0594">Phospholipid biosynthesis</keyword>
<dbReference type="Pfam" id="PF13396">
    <property type="entry name" value="PLDc_N"/>
    <property type="match status" value="1"/>
</dbReference>
<feature type="active site" evidence="12">
    <location>
        <position position="405"/>
    </location>
</feature>
<keyword evidence="5 12" id="KW-0812">Transmembrane</keyword>
<keyword evidence="2 12" id="KW-1003">Cell membrane</keyword>
<evidence type="ECO:0000256" key="10">
    <source>
        <dbReference type="ARBA" id="ARBA00023209"/>
    </source>
</evidence>
<dbReference type="HAMAP" id="MF_01916">
    <property type="entry name" value="Cardiolipin_synth_Cls"/>
    <property type="match status" value="1"/>
</dbReference>
<feature type="active site" evidence="12">
    <location>
        <position position="236"/>
    </location>
</feature>
<feature type="active site" evidence="12">
    <location>
        <position position="412"/>
    </location>
</feature>
<feature type="transmembrane region" description="Helical" evidence="12">
    <location>
        <begin position="7"/>
        <end position="31"/>
    </location>
</feature>
<dbReference type="SMART" id="SM00155">
    <property type="entry name" value="PLDc"/>
    <property type="match status" value="2"/>
</dbReference>
<evidence type="ECO:0000256" key="2">
    <source>
        <dbReference type="ARBA" id="ARBA00022475"/>
    </source>
</evidence>
<dbReference type="InterPro" id="IPR027379">
    <property type="entry name" value="CLS_N"/>
</dbReference>
<feature type="active site" evidence="12">
    <location>
        <position position="231"/>
    </location>
</feature>
<evidence type="ECO:0000313" key="16">
    <source>
        <dbReference type="Proteomes" id="UP000319040"/>
    </source>
</evidence>
<dbReference type="PROSITE" id="PS50035">
    <property type="entry name" value="PLD"/>
    <property type="match status" value="2"/>
</dbReference>
<dbReference type="Proteomes" id="UP000319040">
    <property type="component" value="Unassembled WGS sequence"/>
</dbReference>
<dbReference type="GO" id="GO:0005886">
    <property type="term" value="C:plasma membrane"/>
    <property type="evidence" value="ECO:0007669"/>
    <property type="project" value="UniProtKB-SubCell"/>
</dbReference>
<comment type="function">
    <text evidence="12">Catalyzes the reversible phosphatidyl group transfer from one phosphatidylglycerol molecule to another to form cardiolipin (CL) (diphosphatidylglycerol) and glycerol.</text>
</comment>
<evidence type="ECO:0000313" key="15">
    <source>
        <dbReference type="EMBL" id="SMO59458.1"/>
    </source>
</evidence>
<dbReference type="InterPro" id="IPR030874">
    <property type="entry name" value="Cardiolipin_synth_Firmi"/>
</dbReference>
<keyword evidence="3 12" id="KW-0444">Lipid biosynthesis</keyword>
<dbReference type="CDD" id="cd09112">
    <property type="entry name" value="PLDc_CLS_2"/>
    <property type="match status" value="1"/>
</dbReference>
<dbReference type="NCBIfam" id="TIGR04265">
    <property type="entry name" value="bac_cardiolipin"/>
    <property type="match status" value="1"/>
</dbReference>
<dbReference type="RefSeq" id="WP_142532906.1">
    <property type="nucleotide sequence ID" value="NZ_FXTB01000003.1"/>
</dbReference>
<keyword evidence="9 12" id="KW-0472">Membrane</keyword>
<comment type="catalytic activity">
    <reaction evidence="12">
        <text>2 a 1,2-diacyl-sn-glycero-3-phospho-(1'-sn-glycerol) = a cardiolipin + glycerol</text>
        <dbReference type="Rhea" id="RHEA:31451"/>
        <dbReference type="ChEBI" id="CHEBI:17754"/>
        <dbReference type="ChEBI" id="CHEBI:62237"/>
        <dbReference type="ChEBI" id="CHEBI:64716"/>
    </reaction>
</comment>
<dbReference type="AlphaFoldDB" id="A0A521CJ55"/>
<evidence type="ECO:0000256" key="5">
    <source>
        <dbReference type="ARBA" id="ARBA00022692"/>
    </source>
</evidence>
<dbReference type="GO" id="GO:0008808">
    <property type="term" value="F:cardiolipin synthase activity"/>
    <property type="evidence" value="ECO:0007669"/>
    <property type="project" value="UniProtKB-UniRule"/>
</dbReference>
<dbReference type="InterPro" id="IPR022924">
    <property type="entry name" value="Cardiolipin_synthase"/>
</dbReference>
<evidence type="ECO:0000256" key="3">
    <source>
        <dbReference type="ARBA" id="ARBA00022516"/>
    </source>
</evidence>
<keyword evidence="8 12" id="KW-0443">Lipid metabolism</keyword>
<dbReference type="Pfam" id="PF13091">
    <property type="entry name" value="PLDc_2"/>
    <property type="match status" value="2"/>
</dbReference>
<evidence type="ECO:0000256" key="8">
    <source>
        <dbReference type="ARBA" id="ARBA00023098"/>
    </source>
</evidence>
<keyword evidence="7 12" id="KW-1133">Transmembrane helix</keyword>
<keyword evidence="4 12" id="KW-0808">Transferase</keyword>
<dbReference type="EC" id="2.7.8.-" evidence="12 13"/>
<feature type="active site" evidence="12">
    <location>
        <position position="229"/>
    </location>
</feature>
<evidence type="ECO:0000259" key="14">
    <source>
        <dbReference type="PROSITE" id="PS50035"/>
    </source>
</evidence>
<evidence type="ECO:0000256" key="9">
    <source>
        <dbReference type="ARBA" id="ARBA00023136"/>
    </source>
</evidence>